<keyword evidence="3" id="KW-0964">Secreted</keyword>
<sequence length="359" mass="39973">MLFKCSESYAKLSNLIRHKQECHQIPPNPAPEVHQDACWDEKVLCTARLDLIEKVEYNHFLVLNEGDREWTSVSSVRTSVASECTRLSSVRTGVCVSRRAHSTHRSPQCPSVVAQRGRLVTQPPPSPAITTHLPLTYIRFQSSLAFEPRPPSSPVRDSNQDLPVLGSQDQHETGALANYATECKKLKVKTQSSGVALRVNINITLLSFAPTNPSDDRPLGKAKHSCLESIQEASLQLEAIMLVLRVTVIILVLRVMVINLMLRGTVIILAWAYRLSVYMAALVFLQVSAQVTFSRDWTAGKRSDPGMCEPTTKSATTLCQLLLDHLRSLATCELKSLLRYQPEDVDPSQGLFVEPHRGR</sequence>
<evidence type="ECO:0000256" key="7">
    <source>
        <dbReference type="ARBA" id="ARBA00022815"/>
    </source>
</evidence>
<evidence type="ECO:0000256" key="2">
    <source>
        <dbReference type="ARBA" id="ARBA00006145"/>
    </source>
</evidence>
<feature type="transmembrane region" description="Helical" evidence="10">
    <location>
        <begin position="242"/>
        <end position="262"/>
    </location>
</feature>
<accession>A0A7R9C8Y0</accession>
<protein>
    <submittedName>
        <fullName evidence="11">Uncharacterized protein</fullName>
    </submittedName>
</protein>
<reference evidence="11" key="1">
    <citation type="submission" date="2020-11" db="EMBL/GenBank/DDBJ databases">
        <authorList>
            <person name="Tran Van P."/>
        </authorList>
    </citation>
    <scope>NUCLEOTIDE SEQUENCE</scope>
</reference>
<evidence type="ECO:0000256" key="10">
    <source>
        <dbReference type="SAM" id="Phobius"/>
    </source>
</evidence>
<organism evidence="11">
    <name type="scientific">Timema cristinae</name>
    <name type="common">Walking stick</name>
    <dbReference type="NCBI Taxonomy" id="61476"/>
    <lineage>
        <taxon>Eukaryota</taxon>
        <taxon>Metazoa</taxon>
        <taxon>Ecdysozoa</taxon>
        <taxon>Arthropoda</taxon>
        <taxon>Hexapoda</taxon>
        <taxon>Insecta</taxon>
        <taxon>Pterygota</taxon>
        <taxon>Neoptera</taxon>
        <taxon>Polyneoptera</taxon>
        <taxon>Phasmatodea</taxon>
        <taxon>Timematodea</taxon>
        <taxon>Timematoidea</taxon>
        <taxon>Timematidae</taxon>
        <taxon>Timema</taxon>
    </lineage>
</organism>
<evidence type="ECO:0000256" key="9">
    <source>
        <dbReference type="ARBA" id="ARBA00023320"/>
    </source>
</evidence>
<keyword evidence="8" id="KW-0873">Pyrrolidone carboxylic acid</keyword>
<evidence type="ECO:0000313" key="11">
    <source>
        <dbReference type="EMBL" id="CAD7392161.1"/>
    </source>
</evidence>
<dbReference type="InterPro" id="IPR010475">
    <property type="entry name" value="AKH/RPCH_hormone"/>
</dbReference>
<dbReference type="AlphaFoldDB" id="A0A7R9C8Y0"/>
<keyword evidence="5" id="KW-0372">Hormone</keyword>
<comment type="subcellular location">
    <subcellularLocation>
        <location evidence="1">Secreted</location>
    </subcellularLocation>
</comment>
<dbReference type="GO" id="GO:0007218">
    <property type="term" value="P:neuropeptide signaling pathway"/>
    <property type="evidence" value="ECO:0007669"/>
    <property type="project" value="UniProtKB-KW"/>
</dbReference>
<dbReference type="PROSITE" id="PS00256">
    <property type="entry name" value="AKH"/>
    <property type="match status" value="1"/>
</dbReference>
<name>A0A7R9C8Y0_TIMCR</name>
<keyword evidence="4" id="KW-0165">Cleavage on pair of basic residues</keyword>
<dbReference type="GO" id="GO:0005576">
    <property type="term" value="C:extracellular region"/>
    <property type="evidence" value="ECO:0007669"/>
    <property type="project" value="UniProtKB-SubCell"/>
</dbReference>
<dbReference type="Pfam" id="PF06377">
    <property type="entry name" value="Adipokin_hormo"/>
    <property type="match status" value="1"/>
</dbReference>
<evidence type="ECO:0000256" key="4">
    <source>
        <dbReference type="ARBA" id="ARBA00022685"/>
    </source>
</evidence>
<keyword evidence="6" id="KW-0732">Signal</keyword>
<proteinExistence type="inferred from homology"/>
<evidence type="ECO:0000256" key="6">
    <source>
        <dbReference type="ARBA" id="ARBA00022729"/>
    </source>
</evidence>
<keyword evidence="9" id="KW-0527">Neuropeptide</keyword>
<keyword evidence="10" id="KW-0812">Transmembrane</keyword>
<gene>
    <name evidence="11" type="ORF">TCEB3V08_LOCUS196</name>
</gene>
<feature type="transmembrane region" description="Helical" evidence="10">
    <location>
        <begin position="268"/>
        <end position="285"/>
    </location>
</feature>
<dbReference type="EMBL" id="OC316500">
    <property type="protein sequence ID" value="CAD7392161.1"/>
    <property type="molecule type" value="Genomic_DNA"/>
</dbReference>
<dbReference type="InterPro" id="IPR002047">
    <property type="entry name" value="Adipokinetic_hormone_CS"/>
</dbReference>
<evidence type="ECO:0000256" key="5">
    <source>
        <dbReference type="ARBA" id="ARBA00022702"/>
    </source>
</evidence>
<keyword evidence="10" id="KW-0472">Membrane</keyword>
<comment type="similarity">
    <text evidence="2">Belongs to the AKH/HRTH/RPCH family.</text>
</comment>
<evidence type="ECO:0000256" key="8">
    <source>
        <dbReference type="ARBA" id="ARBA00023283"/>
    </source>
</evidence>
<dbReference type="GO" id="GO:0005179">
    <property type="term" value="F:hormone activity"/>
    <property type="evidence" value="ECO:0007669"/>
    <property type="project" value="UniProtKB-KW"/>
</dbReference>
<keyword evidence="7" id="KW-0027">Amidation</keyword>
<evidence type="ECO:0000256" key="1">
    <source>
        <dbReference type="ARBA" id="ARBA00004613"/>
    </source>
</evidence>
<keyword evidence="10" id="KW-1133">Transmembrane helix</keyword>
<evidence type="ECO:0000256" key="3">
    <source>
        <dbReference type="ARBA" id="ARBA00022525"/>
    </source>
</evidence>